<dbReference type="InterPro" id="IPR013149">
    <property type="entry name" value="ADH-like_C"/>
</dbReference>
<dbReference type="PANTHER" id="PTHR45348">
    <property type="entry name" value="HYPOTHETICAL OXIDOREDUCTASE (EUROFUNG)"/>
    <property type="match status" value="1"/>
</dbReference>
<evidence type="ECO:0000313" key="6">
    <source>
        <dbReference type="Proteomes" id="UP000799767"/>
    </source>
</evidence>
<feature type="domain" description="Enoyl reductase (ER)" evidence="4">
    <location>
        <begin position="7"/>
        <end position="343"/>
    </location>
</feature>
<dbReference type="AlphaFoldDB" id="A0A6A6Q8D2"/>
<gene>
    <name evidence="5" type="ORF">BDY17DRAFT_320166</name>
</gene>
<proteinExistence type="inferred from homology"/>
<dbReference type="EMBL" id="MU001631">
    <property type="protein sequence ID" value="KAF2487637.1"/>
    <property type="molecule type" value="Genomic_DNA"/>
</dbReference>
<evidence type="ECO:0000256" key="3">
    <source>
        <dbReference type="ARBA" id="ARBA00023002"/>
    </source>
</evidence>
<dbReference type="Pfam" id="PF08240">
    <property type="entry name" value="ADH_N"/>
    <property type="match status" value="1"/>
</dbReference>
<dbReference type="SMART" id="SM00829">
    <property type="entry name" value="PKS_ER"/>
    <property type="match status" value="1"/>
</dbReference>
<evidence type="ECO:0000256" key="2">
    <source>
        <dbReference type="ARBA" id="ARBA00011245"/>
    </source>
</evidence>
<reference evidence="5" key="1">
    <citation type="journal article" date="2020" name="Stud. Mycol.">
        <title>101 Dothideomycetes genomes: a test case for predicting lifestyles and emergence of pathogens.</title>
        <authorList>
            <person name="Haridas S."/>
            <person name="Albert R."/>
            <person name="Binder M."/>
            <person name="Bloem J."/>
            <person name="Labutti K."/>
            <person name="Salamov A."/>
            <person name="Andreopoulos B."/>
            <person name="Baker S."/>
            <person name="Barry K."/>
            <person name="Bills G."/>
            <person name="Bluhm B."/>
            <person name="Cannon C."/>
            <person name="Castanera R."/>
            <person name="Culley D."/>
            <person name="Daum C."/>
            <person name="Ezra D."/>
            <person name="Gonzalez J."/>
            <person name="Henrissat B."/>
            <person name="Kuo A."/>
            <person name="Liang C."/>
            <person name="Lipzen A."/>
            <person name="Lutzoni F."/>
            <person name="Magnuson J."/>
            <person name="Mondo S."/>
            <person name="Nolan M."/>
            <person name="Ohm R."/>
            <person name="Pangilinan J."/>
            <person name="Park H.-J."/>
            <person name="Ramirez L."/>
            <person name="Alfaro M."/>
            <person name="Sun H."/>
            <person name="Tritt A."/>
            <person name="Yoshinaga Y."/>
            <person name="Zwiers L.-H."/>
            <person name="Turgeon B."/>
            <person name="Goodwin S."/>
            <person name="Spatafora J."/>
            <person name="Crous P."/>
            <person name="Grigoriev I."/>
        </authorList>
    </citation>
    <scope>NUCLEOTIDE SEQUENCE</scope>
    <source>
        <strain evidence="5">CBS 113389</strain>
    </source>
</reference>
<evidence type="ECO:0000259" key="4">
    <source>
        <dbReference type="SMART" id="SM00829"/>
    </source>
</evidence>
<dbReference type="PANTHER" id="PTHR45348:SF2">
    <property type="entry name" value="ZINC-TYPE ALCOHOL DEHYDROGENASE-LIKE PROTEIN C2E1P3.01"/>
    <property type="match status" value="1"/>
</dbReference>
<sequence length="347" mass="37389">MKAVVKKELGQVELVTNRPVPQLREGYLLIRTKAVAINPIDWMKADGFPAPNTLLGHDYAGIVEEVGPGVTRAFTKGDRVFGYTLAGDYRNPENGAFAEYIVAKADLQYKIPGGVPFEKAAALGAAVMTANMALFLKLDLIGEPDRAEPNSKGEFVLVYGGSTSSGAMAIQLAARSGYTVISTCSRHNFESVKALGASHVFDYKEANCAQAIHQLTANQLRLVLDTVAVPQSAKLCAEAMSTEGGRYVQLLPVPFPRADVEVIFMDATTTLGEHYEYGMERIPVPVDADAFAFGKAHVQTVELLLQQGDIGGHETEIGDGGLEGVLDGIKRMREGRVSGRKLVYLVE</sequence>
<dbReference type="RefSeq" id="XP_033594206.1">
    <property type="nucleotide sequence ID" value="XM_033736397.1"/>
</dbReference>
<comment type="subunit">
    <text evidence="2">Monomer.</text>
</comment>
<dbReference type="InterPro" id="IPR013154">
    <property type="entry name" value="ADH-like_N"/>
</dbReference>
<dbReference type="InterPro" id="IPR036291">
    <property type="entry name" value="NAD(P)-bd_dom_sf"/>
</dbReference>
<dbReference type="GO" id="GO:0016651">
    <property type="term" value="F:oxidoreductase activity, acting on NAD(P)H"/>
    <property type="evidence" value="ECO:0007669"/>
    <property type="project" value="InterPro"/>
</dbReference>
<dbReference type="InterPro" id="IPR011032">
    <property type="entry name" value="GroES-like_sf"/>
</dbReference>
<protein>
    <submittedName>
        <fullName evidence="5">Chaperonin 10-like protein</fullName>
    </submittedName>
</protein>
<dbReference type="SUPFAM" id="SSF50129">
    <property type="entry name" value="GroES-like"/>
    <property type="match status" value="1"/>
</dbReference>
<dbReference type="Gene3D" id="3.90.180.10">
    <property type="entry name" value="Medium-chain alcohol dehydrogenases, catalytic domain"/>
    <property type="match status" value="1"/>
</dbReference>
<evidence type="ECO:0000313" key="5">
    <source>
        <dbReference type="EMBL" id="KAF2487637.1"/>
    </source>
</evidence>
<dbReference type="CDD" id="cd08249">
    <property type="entry name" value="enoyl_reductase_like"/>
    <property type="match status" value="1"/>
</dbReference>
<dbReference type="GeneID" id="54477399"/>
<keyword evidence="3" id="KW-0560">Oxidoreductase</keyword>
<accession>A0A6A6Q8D2</accession>
<evidence type="ECO:0000256" key="1">
    <source>
        <dbReference type="ARBA" id="ARBA00008072"/>
    </source>
</evidence>
<comment type="similarity">
    <text evidence="1">Belongs to the zinc-containing alcohol dehydrogenase family.</text>
</comment>
<keyword evidence="6" id="KW-1185">Reference proteome</keyword>
<dbReference type="SUPFAM" id="SSF51735">
    <property type="entry name" value="NAD(P)-binding Rossmann-fold domains"/>
    <property type="match status" value="1"/>
</dbReference>
<organism evidence="5 6">
    <name type="scientific">Neohortaea acidophila</name>
    <dbReference type="NCBI Taxonomy" id="245834"/>
    <lineage>
        <taxon>Eukaryota</taxon>
        <taxon>Fungi</taxon>
        <taxon>Dikarya</taxon>
        <taxon>Ascomycota</taxon>
        <taxon>Pezizomycotina</taxon>
        <taxon>Dothideomycetes</taxon>
        <taxon>Dothideomycetidae</taxon>
        <taxon>Mycosphaerellales</taxon>
        <taxon>Teratosphaeriaceae</taxon>
        <taxon>Neohortaea</taxon>
    </lineage>
</organism>
<dbReference type="InterPro" id="IPR047122">
    <property type="entry name" value="Trans-enoyl_RdTase-like"/>
</dbReference>
<dbReference type="InterPro" id="IPR020843">
    <property type="entry name" value="ER"/>
</dbReference>
<dbReference type="Gene3D" id="3.40.50.720">
    <property type="entry name" value="NAD(P)-binding Rossmann-like Domain"/>
    <property type="match status" value="1"/>
</dbReference>
<dbReference type="OrthoDB" id="48317at2759"/>
<name>A0A6A6Q8D2_9PEZI</name>
<dbReference type="Proteomes" id="UP000799767">
    <property type="component" value="Unassembled WGS sequence"/>
</dbReference>
<dbReference type="Pfam" id="PF00107">
    <property type="entry name" value="ADH_zinc_N"/>
    <property type="match status" value="1"/>
</dbReference>